<protein>
    <submittedName>
        <fullName evidence="8">Peptidase S9, prolyl oligopeptidase active site region</fullName>
        <ecNumber evidence="8">3.4.19.1</ecNumber>
    </submittedName>
</protein>
<evidence type="ECO:0000256" key="2">
    <source>
        <dbReference type="ARBA" id="ARBA00022670"/>
    </source>
</evidence>
<feature type="chain" id="PRO_5041647885" evidence="6">
    <location>
        <begin position="23"/>
        <end position="690"/>
    </location>
</feature>
<name>A0AA86GMD0_9SPHN</name>
<dbReference type="GO" id="GO:0006508">
    <property type="term" value="P:proteolysis"/>
    <property type="evidence" value="ECO:0007669"/>
    <property type="project" value="UniProtKB-KW"/>
</dbReference>
<feature type="domain" description="Peptidase S9 prolyl oligopeptidase catalytic" evidence="7">
    <location>
        <begin position="480"/>
        <end position="690"/>
    </location>
</feature>
<evidence type="ECO:0000313" key="9">
    <source>
        <dbReference type="Proteomes" id="UP000058599"/>
    </source>
</evidence>
<dbReference type="RefSeq" id="WP_067183936.1">
    <property type="nucleotide sequence ID" value="NZ_CP012199.1"/>
</dbReference>
<evidence type="ECO:0000256" key="3">
    <source>
        <dbReference type="ARBA" id="ARBA00022729"/>
    </source>
</evidence>
<comment type="similarity">
    <text evidence="1">Belongs to the peptidase S9C family.</text>
</comment>
<keyword evidence="5" id="KW-0720">Serine protease</keyword>
<dbReference type="SUPFAM" id="SSF53474">
    <property type="entry name" value="alpha/beta-Hydrolases"/>
    <property type="match status" value="1"/>
</dbReference>
<evidence type="ECO:0000256" key="4">
    <source>
        <dbReference type="ARBA" id="ARBA00022801"/>
    </source>
</evidence>
<dbReference type="AlphaFoldDB" id="A0AA86GMD0"/>
<reference evidence="8 9" key="1">
    <citation type="journal article" date="2016" name="BMC Genomics">
        <title>Genomic analysis of the nitrate-respiring Sphingopyxis granuli (formerly Sphingomonas macrogoltabida) strain TFA.</title>
        <authorList>
            <person name="Garcia-Romero I."/>
            <person name="Perez-Pulido A.J."/>
            <person name="Gonzalez-Flores Y.E."/>
            <person name="Reyes-Ramirez F."/>
            <person name="Santero E."/>
            <person name="Floriano B."/>
        </authorList>
    </citation>
    <scope>NUCLEOTIDE SEQUENCE [LARGE SCALE GENOMIC DNA]</scope>
    <source>
        <strain evidence="8 9">TFA</strain>
    </source>
</reference>
<dbReference type="SUPFAM" id="SSF82171">
    <property type="entry name" value="DPP6 N-terminal domain-like"/>
    <property type="match status" value="1"/>
</dbReference>
<dbReference type="GO" id="GO:0004252">
    <property type="term" value="F:serine-type endopeptidase activity"/>
    <property type="evidence" value="ECO:0007669"/>
    <property type="project" value="TreeGrafter"/>
</dbReference>
<accession>A0AA86GMD0</accession>
<dbReference type="PANTHER" id="PTHR42776:SF13">
    <property type="entry name" value="DIPEPTIDYL-PEPTIDASE 5"/>
    <property type="match status" value="1"/>
</dbReference>
<dbReference type="PANTHER" id="PTHR42776">
    <property type="entry name" value="SERINE PEPTIDASE S9 FAMILY MEMBER"/>
    <property type="match status" value="1"/>
</dbReference>
<dbReference type="InterPro" id="IPR001375">
    <property type="entry name" value="Peptidase_S9_cat"/>
</dbReference>
<sequence>MRNHLLSSAIALAAVLSTPALARPMTEVDLATMKRVAAPAASPDGRWVAFQITETEAESYKRSTGLWLLDRKAKGAVPVRVADTPGKNETSPAFGPDGALYFLSDASGSDQLWRIAVGDSGAPATQVTSEKADVAGFKLSPDGRRLLVWGDVPRECTSFGCDAKEKGALVGPGSGRHYKDGVGFVRHWDQWETPGTHSRPFVFDLVDGKATAGRAVDGSLIGDTPSKPFGGGEELAWGADSRTIFFTLRKADRDEPTSTNLDIYQAKVDARIAPINLTEANKATDTLPTPSPDGKWLAYAAMARPGYESDRQVLMLRNLENGETRKLTDAWDRSVASIAWAPGGKALYVTAQEVLDHPVFRVDVATGKVERLKASNAATEGNIGDVTPLADGGLLYSRNSILLPTDLYLRDAKGKVTQITDANAAILAELDPVKVERMQFAGANGDTVWGQIIKPADATGKLPVAFLVHGGPQGSFGDSWSTRWNPRLFAQQGYGAVTVDFHGSTGYGQAFTDSINKDWGGKPLEDLKLGLVAAGQKDAQLDIGNACALGASYGGYMVNWIAGQWTDGFKCLVQHDGVFDARAMAYETEELWFDEWEHGGPYFAVPQEYEKWNPVHHVDKWQTPMLVITGEKDFRIPYTQGLAAFTALQRRGVPSELLVFPDENHWVLKGANSVQWHRTVFDWMKRYLKK</sequence>
<dbReference type="EMBL" id="CP012199">
    <property type="protein sequence ID" value="AMG74749.1"/>
    <property type="molecule type" value="Genomic_DNA"/>
</dbReference>
<dbReference type="FunFam" id="3.40.50.1820:FF:000028">
    <property type="entry name" value="S9 family peptidase"/>
    <property type="match status" value="1"/>
</dbReference>
<organism evidence="8 9">
    <name type="scientific">Sphingopyxis granuli</name>
    <dbReference type="NCBI Taxonomy" id="267128"/>
    <lineage>
        <taxon>Bacteria</taxon>
        <taxon>Pseudomonadati</taxon>
        <taxon>Pseudomonadota</taxon>
        <taxon>Alphaproteobacteria</taxon>
        <taxon>Sphingomonadales</taxon>
        <taxon>Sphingomonadaceae</taxon>
        <taxon>Sphingopyxis</taxon>
    </lineage>
</organism>
<dbReference type="KEGG" id="sgi:SGRAN_2386"/>
<keyword evidence="2" id="KW-0645">Protease</keyword>
<keyword evidence="3 6" id="KW-0732">Signal</keyword>
<dbReference type="Gene3D" id="3.40.50.1820">
    <property type="entry name" value="alpha/beta hydrolase"/>
    <property type="match status" value="1"/>
</dbReference>
<dbReference type="EC" id="3.4.19.1" evidence="8"/>
<evidence type="ECO:0000256" key="6">
    <source>
        <dbReference type="SAM" id="SignalP"/>
    </source>
</evidence>
<dbReference type="InterPro" id="IPR011659">
    <property type="entry name" value="WD40"/>
</dbReference>
<dbReference type="Proteomes" id="UP000058599">
    <property type="component" value="Chromosome"/>
</dbReference>
<keyword evidence="4 8" id="KW-0378">Hydrolase</keyword>
<proteinExistence type="inferred from homology"/>
<dbReference type="GO" id="GO:0008242">
    <property type="term" value="F:omega peptidase activity"/>
    <property type="evidence" value="ECO:0007669"/>
    <property type="project" value="UniProtKB-EC"/>
</dbReference>
<keyword evidence="9" id="KW-1185">Reference proteome</keyword>
<evidence type="ECO:0000259" key="7">
    <source>
        <dbReference type="Pfam" id="PF00326"/>
    </source>
</evidence>
<gene>
    <name evidence="8" type="ORF">SGRAN_2386</name>
</gene>
<dbReference type="Pfam" id="PF07676">
    <property type="entry name" value="PD40"/>
    <property type="match status" value="2"/>
</dbReference>
<feature type="signal peptide" evidence="6">
    <location>
        <begin position="1"/>
        <end position="22"/>
    </location>
</feature>
<evidence type="ECO:0000313" key="8">
    <source>
        <dbReference type="EMBL" id="AMG74749.1"/>
    </source>
</evidence>
<dbReference type="InterPro" id="IPR029058">
    <property type="entry name" value="AB_hydrolase_fold"/>
</dbReference>
<evidence type="ECO:0000256" key="5">
    <source>
        <dbReference type="ARBA" id="ARBA00022825"/>
    </source>
</evidence>
<dbReference type="Pfam" id="PF00326">
    <property type="entry name" value="Peptidase_S9"/>
    <property type="match status" value="1"/>
</dbReference>
<dbReference type="Gene3D" id="2.120.10.30">
    <property type="entry name" value="TolB, C-terminal domain"/>
    <property type="match status" value="2"/>
</dbReference>
<dbReference type="InterPro" id="IPR011042">
    <property type="entry name" value="6-blade_b-propeller_TolB-like"/>
</dbReference>
<evidence type="ECO:0000256" key="1">
    <source>
        <dbReference type="ARBA" id="ARBA00010040"/>
    </source>
</evidence>